<dbReference type="HOGENOM" id="CLU_014435_1_1_1"/>
<dbReference type="GeneID" id="25263241"/>
<feature type="compositionally biased region" description="Low complexity" evidence="1">
    <location>
        <begin position="28"/>
        <end position="37"/>
    </location>
</feature>
<dbReference type="RefSeq" id="XP_013243285.1">
    <property type="nucleotide sequence ID" value="XM_013387831.1"/>
</dbReference>
<dbReference type="Pfam" id="PF04046">
    <property type="entry name" value="PSP"/>
    <property type="match status" value="1"/>
</dbReference>
<dbReference type="AlphaFoldDB" id="A0A066VZN2"/>
<dbReference type="InParanoid" id="A0A066VZN2"/>
<dbReference type="STRING" id="1037660.A0A066VZN2"/>
<sequence>MSAVASSSKNPLPNGNAGIHAATANGSLKNANGAKLGKAARRRAKKKEEKAAGAGHATATSSAAAAPSQKIGEADAQEGDSAVADTAEPDAPASILDAPEMDEEMRKHFGSILQRFAQASEDTPEEQGTEPSGKGQVIYSDEEDLSDEDDSDREHENANKPLSKKKQKKIQRLTVAELKQLVAKPDVVEGVDVTANDPRLLVHVKSYRNTVPVPAHWSLKRDYLGNKRGIEKPPFQLPSYIADTGIATIKDALREREADQTLKAQTRGRVQPKMGKVDIDYQKLHDAFFRFQTKPPMSNYGEIYYEGKEFETKFKERRPGDLSDELKEALSIPPLAPPPWLIAMQRYGPPPSYPHLKIPGLNTPIPPGAQFGFHQGGWGQPPVDAFGRPLYGDVFGDGSGLSNGLPNTDQFEQDVQKEIWGELEPEEDAEEEEEEEEEEEQDEQEDQTEEDSEDRGQAPFDGLVTPSGMESVNSTIPPGLETPAFIELRKDQRAAAGRAPGGPPPPPPGAALGGPKQLYQVIPESQTAIRGIMGSERGYDVYGAGVGTGASASGAAPILGQEDKGTKRKAHANGIDVALDPAELEGLTEAEIARRYDEAQARVHAARNGGTVNDTSREEMDMLREELARKRHQTEVRRQERRDGGGGGGGRDRQR</sequence>
<evidence type="ECO:0000256" key="1">
    <source>
        <dbReference type="SAM" id="MobiDB-lite"/>
    </source>
</evidence>
<feature type="compositionally biased region" description="Polar residues" evidence="1">
    <location>
        <begin position="1"/>
        <end position="13"/>
    </location>
</feature>
<dbReference type="Pfam" id="PF04037">
    <property type="entry name" value="DUF382"/>
    <property type="match status" value="1"/>
</dbReference>
<dbReference type="SMART" id="SM00581">
    <property type="entry name" value="PSP"/>
    <property type="match status" value="1"/>
</dbReference>
<name>A0A066VZN2_TILAU</name>
<dbReference type="InterPro" id="IPR007180">
    <property type="entry name" value="DUF382"/>
</dbReference>
<feature type="region of interest" description="Disordered" evidence="1">
    <location>
        <begin position="423"/>
        <end position="515"/>
    </location>
</feature>
<dbReference type="PANTHER" id="PTHR12785:SF6">
    <property type="entry name" value="SPLICING FACTOR 3B SUBUNIT 2"/>
    <property type="match status" value="1"/>
</dbReference>
<evidence type="ECO:0000313" key="4">
    <source>
        <dbReference type="Proteomes" id="UP000027361"/>
    </source>
</evidence>
<proteinExistence type="predicted"/>
<evidence type="ECO:0000313" key="3">
    <source>
        <dbReference type="EMBL" id="KDN45748.1"/>
    </source>
</evidence>
<gene>
    <name evidence="3" type="ORF">K437DRAFT_246966</name>
</gene>
<feature type="compositionally biased region" description="Acidic residues" evidence="1">
    <location>
        <begin position="140"/>
        <end position="151"/>
    </location>
</feature>
<dbReference type="InterPro" id="IPR052584">
    <property type="entry name" value="U2_snRNP_Complex_Component"/>
</dbReference>
<accession>A0A066VZN2</accession>
<feature type="region of interest" description="Disordered" evidence="1">
    <location>
        <begin position="1"/>
        <end position="169"/>
    </location>
</feature>
<organism evidence="3 4">
    <name type="scientific">Tilletiaria anomala (strain ATCC 24038 / CBS 436.72 / UBC 951)</name>
    <dbReference type="NCBI Taxonomy" id="1037660"/>
    <lineage>
        <taxon>Eukaryota</taxon>
        <taxon>Fungi</taxon>
        <taxon>Dikarya</taxon>
        <taxon>Basidiomycota</taxon>
        <taxon>Ustilaginomycotina</taxon>
        <taxon>Exobasidiomycetes</taxon>
        <taxon>Georgefischeriales</taxon>
        <taxon>Tilletiariaceae</taxon>
        <taxon>Tilletiaria</taxon>
    </lineage>
</organism>
<feature type="domain" description="PSP proline-rich" evidence="2">
    <location>
        <begin position="314"/>
        <end position="367"/>
    </location>
</feature>
<feature type="region of interest" description="Disordered" evidence="1">
    <location>
        <begin position="627"/>
        <end position="655"/>
    </location>
</feature>
<keyword evidence="4" id="KW-1185">Reference proteome</keyword>
<feature type="compositionally biased region" description="Acidic residues" evidence="1">
    <location>
        <begin position="423"/>
        <end position="453"/>
    </location>
</feature>
<dbReference type="PANTHER" id="PTHR12785">
    <property type="entry name" value="SPLICING FACTOR 3B"/>
    <property type="match status" value="1"/>
</dbReference>
<feature type="compositionally biased region" description="Low complexity" evidence="1">
    <location>
        <begin position="52"/>
        <end position="66"/>
    </location>
</feature>
<dbReference type="InterPro" id="IPR006568">
    <property type="entry name" value="PSP_pro-rich"/>
</dbReference>
<dbReference type="GO" id="GO:0005634">
    <property type="term" value="C:nucleus"/>
    <property type="evidence" value="ECO:0007669"/>
    <property type="project" value="InterPro"/>
</dbReference>
<evidence type="ECO:0000259" key="2">
    <source>
        <dbReference type="SMART" id="SM00581"/>
    </source>
</evidence>
<reference evidence="3 4" key="1">
    <citation type="submission" date="2014-05" db="EMBL/GenBank/DDBJ databases">
        <title>Draft genome sequence of a rare smut relative, Tilletiaria anomala UBC 951.</title>
        <authorList>
            <consortium name="DOE Joint Genome Institute"/>
            <person name="Toome M."/>
            <person name="Kuo A."/>
            <person name="Henrissat B."/>
            <person name="Lipzen A."/>
            <person name="Tritt A."/>
            <person name="Yoshinaga Y."/>
            <person name="Zane M."/>
            <person name="Barry K."/>
            <person name="Grigoriev I.V."/>
            <person name="Spatafora J.W."/>
            <person name="Aimea M.C."/>
        </authorList>
    </citation>
    <scope>NUCLEOTIDE SEQUENCE [LARGE SCALE GENOMIC DNA]</scope>
    <source>
        <strain evidence="3 4">UBC 951</strain>
    </source>
</reference>
<dbReference type="EMBL" id="JMSN01000040">
    <property type="protein sequence ID" value="KDN45748.1"/>
    <property type="molecule type" value="Genomic_DNA"/>
</dbReference>
<comment type="caution">
    <text evidence="3">The sequence shown here is derived from an EMBL/GenBank/DDBJ whole genome shotgun (WGS) entry which is preliminary data.</text>
</comment>
<dbReference type="OMA" id="MASTHTY"/>
<dbReference type="OrthoDB" id="10260794at2759"/>
<protein>
    <submittedName>
        <fullName evidence="3">DUF382-domain-containing protein</fullName>
    </submittedName>
</protein>
<dbReference type="Proteomes" id="UP000027361">
    <property type="component" value="Unassembled WGS sequence"/>
</dbReference>